<proteinExistence type="predicted"/>
<evidence type="ECO:0000313" key="3">
    <source>
        <dbReference type="Proteomes" id="UP001500956"/>
    </source>
</evidence>
<evidence type="ECO:0008006" key="4">
    <source>
        <dbReference type="Google" id="ProtNLM"/>
    </source>
</evidence>
<name>A0ABP8YFH0_9MICO</name>
<dbReference type="PROSITE" id="PS51257">
    <property type="entry name" value="PROKAR_LIPOPROTEIN"/>
    <property type="match status" value="1"/>
</dbReference>
<accession>A0ABP8YFH0</accession>
<organism evidence="2 3">
    <name type="scientific">Isoptericola chiayiensis</name>
    <dbReference type="NCBI Taxonomy" id="579446"/>
    <lineage>
        <taxon>Bacteria</taxon>
        <taxon>Bacillati</taxon>
        <taxon>Actinomycetota</taxon>
        <taxon>Actinomycetes</taxon>
        <taxon>Micrococcales</taxon>
        <taxon>Promicromonosporaceae</taxon>
        <taxon>Isoptericola</taxon>
    </lineage>
</organism>
<keyword evidence="3" id="KW-1185">Reference proteome</keyword>
<evidence type="ECO:0000256" key="1">
    <source>
        <dbReference type="SAM" id="MobiDB-lite"/>
    </source>
</evidence>
<gene>
    <name evidence="2" type="ORF">GCM10023216_14610</name>
</gene>
<reference evidence="3" key="1">
    <citation type="journal article" date="2019" name="Int. J. Syst. Evol. Microbiol.">
        <title>The Global Catalogue of Microorganisms (GCM) 10K type strain sequencing project: providing services to taxonomists for standard genome sequencing and annotation.</title>
        <authorList>
            <consortium name="The Broad Institute Genomics Platform"/>
            <consortium name="The Broad Institute Genome Sequencing Center for Infectious Disease"/>
            <person name="Wu L."/>
            <person name="Ma J."/>
        </authorList>
    </citation>
    <scope>NUCLEOTIDE SEQUENCE [LARGE SCALE GENOMIC DNA]</scope>
    <source>
        <strain evidence="3">JCM 18063</strain>
    </source>
</reference>
<dbReference type="Proteomes" id="UP001500956">
    <property type="component" value="Unassembled WGS sequence"/>
</dbReference>
<evidence type="ECO:0000313" key="2">
    <source>
        <dbReference type="EMBL" id="GAA4725348.1"/>
    </source>
</evidence>
<comment type="caution">
    <text evidence="2">The sequence shown here is derived from an EMBL/GenBank/DDBJ whole genome shotgun (WGS) entry which is preliminary data.</text>
</comment>
<sequence>MNARESAVVVAGLSIGMLAACTNGDADTAPGPDAGVSESATTGAEADPEPVDPAELVADLEASVMADDEEGMSVASVEGELETVGGGKRPVTVKVRGIRPGVASTEVEFSVRSKGDSASLDTLALTDRAGSLYGVAVIDPEADERYEAFEDAGDSYYSTCSYKPKTLSGTPYYLTCLVAPLQGRPESVSLQIPDLPLIEDVPVTWSQE</sequence>
<protein>
    <recommendedName>
        <fullName evidence="4">Lipoprotein</fullName>
    </recommendedName>
</protein>
<dbReference type="EMBL" id="BAABID010000007">
    <property type="protein sequence ID" value="GAA4725348.1"/>
    <property type="molecule type" value="Genomic_DNA"/>
</dbReference>
<feature type="region of interest" description="Disordered" evidence="1">
    <location>
        <begin position="24"/>
        <end position="52"/>
    </location>
</feature>